<dbReference type="PANTHER" id="PTHR46290:SF1">
    <property type="entry name" value="DI-N-ACETYLCHITOBIASE"/>
    <property type="match status" value="1"/>
</dbReference>
<feature type="domain" description="SH3b" evidence="3">
    <location>
        <begin position="383"/>
        <end position="448"/>
    </location>
</feature>
<gene>
    <name evidence="5" type="ORF">ENU66_08580</name>
</gene>
<dbReference type="InterPro" id="IPR026444">
    <property type="entry name" value="Secre_tail"/>
</dbReference>
<dbReference type="EMBL" id="DTDJ01000051">
    <property type="protein sequence ID" value="HGL18368.1"/>
    <property type="molecule type" value="Genomic_DNA"/>
</dbReference>
<dbReference type="PROSITE" id="PS51781">
    <property type="entry name" value="SH3B"/>
    <property type="match status" value="2"/>
</dbReference>
<proteinExistence type="predicted"/>
<dbReference type="GO" id="GO:0009313">
    <property type="term" value="P:oligosaccharide catabolic process"/>
    <property type="evidence" value="ECO:0007669"/>
    <property type="project" value="TreeGrafter"/>
</dbReference>
<dbReference type="Gene3D" id="2.30.30.40">
    <property type="entry name" value="SH3 Domains"/>
    <property type="match status" value="2"/>
</dbReference>
<keyword evidence="2" id="KW-0326">Glycosidase</keyword>
<dbReference type="SMART" id="SM00287">
    <property type="entry name" value="SH3b"/>
    <property type="match status" value="2"/>
</dbReference>
<name>A0A7V3ZZ80_UNCW3</name>
<dbReference type="Gene3D" id="3.10.50.10">
    <property type="match status" value="1"/>
</dbReference>
<dbReference type="InterPro" id="IPR001223">
    <property type="entry name" value="Glyco_hydro18_cat"/>
</dbReference>
<dbReference type="Pfam" id="PF08239">
    <property type="entry name" value="SH3_3"/>
    <property type="match status" value="2"/>
</dbReference>
<accession>A0A7V3ZZ80</accession>
<dbReference type="PANTHER" id="PTHR46290">
    <property type="entry name" value="DI-N-ACETYLCHITOBIASE"/>
    <property type="match status" value="1"/>
</dbReference>
<protein>
    <submittedName>
        <fullName evidence="5">T9SS type A sorting domain-containing protein</fullName>
    </submittedName>
</protein>
<dbReference type="InterPro" id="IPR017853">
    <property type="entry name" value="GH"/>
</dbReference>
<feature type="domain" description="GH18" evidence="4">
    <location>
        <begin position="50"/>
        <end position="377"/>
    </location>
</feature>
<dbReference type="InterPro" id="IPR051887">
    <property type="entry name" value="GH18_Domain-Containing"/>
</dbReference>
<dbReference type="GO" id="GO:0016798">
    <property type="term" value="F:hydrolase activity, acting on glycosyl bonds"/>
    <property type="evidence" value="ECO:0007669"/>
    <property type="project" value="UniProtKB-KW"/>
</dbReference>
<evidence type="ECO:0000256" key="2">
    <source>
        <dbReference type="ARBA" id="ARBA00023295"/>
    </source>
</evidence>
<dbReference type="InterPro" id="IPR003646">
    <property type="entry name" value="SH3-like_bac-type"/>
</dbReference>
<dbReference type="SMART" id="SM00636">
    <property type="entry name" value="Glyco_18"/>
    <property type="match status" value="1"/>
</dbReference>
<dbReference type="AlphaFoldDB" id="A0A7V3ZZ80"/>
<organism evidence="5">
    <name type="scientific">candidate division WOR-3 bacterium</name>
    <dbReference type="NCBI Taxonomy" id="2052148"/>
    <lineage>
        <taxon>Bacteria</taxon>
        <taxon>Bacteria division WOR-3</taxon>
    </lineage>
</organism>
<dbReference type="SUPFAM" id="SSF51445">
    <property type="entry name" value="(Trans)glycosidases"/>
    <property type="match status" value="1"/>
</dbReference>
<dbReference type="NCBIfam" id="TIGR04183">
    <property type="entry name" value="Por_Secre_tail"/>
    <property type="match status" value="1"/>
</dbReference>
<dbReference type="Pfam" id="PF00704">
    <property type="entry name" value="Glyco_hydro_18"/>
    <property type="match status" value="1"/>
</dbReference>
<evidence type="ECO:0000256" key="1">
    <source>
        <dbReference type="ARBA" id="ARBA00022801"/>
    </source>
</evidence>
<sequence length="722" mass="82076">MVKVLLYFILSQFHLSSIHQIEYYANLDKAVFSPVSDTPVAVVPLLEEKGLRHIYYGYCPYWIDTSEYAYIDFSLITHVAYFSVTIDTTGSLGGIPYSYRFLTLIDKAHKRGIRVHITFTIFGNTSVSTFLNNPTARLNAINNIIQFVENYNIEGVNIDFEFVTLAVKDSFSRFINDLYYALQNNTSRRKDLFIAMPAVPEWYPGYDYTYLSTHSDGLFIMGYDFHYRNSQYAGPVAPAIPSSLWGQYCIAKTIGSYKARCSPSKLILGMPYYGYRWPTESGNINSPTTGAGSSVLAYTAMQEATTYGRLWDTYSLTPWYRYISDSQWYQVWYDDTASIRIKIQMAIDSSLRGVGCWALTYDDGVFNSIIREKLEIPLPREHFVVRVITTELNIREGPSTTYPVITTAPYGSKFVAFHYEGNWYKIYFPSASGSYYGYMSAGDGINSRYLEGSSGDTIALCTADLLNVRVGPSTSYSVITQITKGQSFVVDSIVSGWARIYLPNIQGNTKGWISLNYVNLYYNLENYNPLSGQLLEITYPDSTYMPYDTFTLCLKIKNTSYSSFDSLTCLVSTQNPSHFYYPEYWIEPNKARPIGHFGLPGQTFYFNFKMRVSAKKNPISETFYLLRNNDTILGPITISVTLPVTERIQTPLLSVNGKYITINGIGPGIAHLEIFDIMGRRIASREVRDGEEVELDLPHGVYFVVLKKNNKILVNKKLARVY</sequence>
<dbReference type="PROSITE" id="PS51910">
    <property type="entry name" value="GH18_2"/>
    <property type="match status" value="1"/>
</dbReference>
<dbReference type="InterPro" id="IPR013783">
    <property type="entry name" value="Ig-like_fold"/>
</dbReference>
<dbReference type="InterPro" id="IPR011583">
    <property type="entry name" value="Chitinase_II/V-like_cat"/>
</dbReference>
<reference evidence="5" key="1">
    <citation type="journal article" date="2020" name="mSystems">
        <title>Genome- and Community-Level Interaction Insights into Carbon Utilization and Element Cycling Functions of Hydrothermarchaeota in Hydrothermal Sediment.</title>
        <authorList>
            <person name="Zhou Z."/>
            <person name="Liu Y."/>
            <person name="Xu W."/>
            <person name="Pan J."/>
            <person name="Luo Z.H."/>
            <person name="Li M."/>
        </authorList>
    </citation>
    <scope>NUCLEOTIDE SEQUENCE [LARGE SCALE GENOMIC DNA]</scope>
    <source>
        <strain evidence="5">SpSt-69</strain>
    </source>
</reference>
<feature type="domain" description="SH3b" evidence="3">
    <location>
        <begin position="456"/>
        <end position="522"/>
    </location>
</feature>
<dbReference type="Gene3D" id="2.60.40.10">
    <property type="entry name" value="Immunoglobulins"/>
    <property type="match status" value="1"/>
</dbReference>
<dbReference type="Gene3D" id="3.20.20.80">
    <property type="entry name" value="Glycosidases"/>
    <property type="match status" value="1"/>
</dbReference>
<dbReference type="InterPro" id="IPR029070">
    <property type="entry name" value="Chitinase_insertion_sf"/>
</dbReference>
<dbReference type="GO" id="GO:0008061">
    <property type="term" value="F:chitin binding"/>
    <property type="evidence" value="ECO:0007669"/>
    <property type="project" value="InterPro"/>
</dbReference>
<evidence type="ECO:0000313" key="5">
    <source>
        <dbReference type="EMBL" id="HGL18368.1"/>
    </source>
</evidence>
<evidence type="ECO:0000259" key="4">
    <source>
        <dbReference type="PROSITE" id="PS51910"/>
    </source>
</evidence>
<comment type="caution">
    <text evidence="5">The sequence shown here is derived from an EMBL/GenBank/DDBJ whole genome shotgun (WGS) entry which is preliminary data.</text>
</comment>
<evidence type="ECO:0000259" key="3">
    <source>
        <dbReference type="PROSITE" id="PS51781"/>
    </source>
</evidence>
<keyword evidence="1" id="KW-0378">Hydrolase</keyword>